<evidence type="ECO:0000259" key="6">
    <source>
        <dbReference type="Pfam" id="PF07992"/>
    </source>
</evidence>
<keyword evidence="8" id="KW-1185">Reference proteome</keyword>
<dbReference type="PANTHER" id="PTHR43014:SF5">
    <property type="entry name" value="GLUTATHIONE REDUCTASE (NADPH)"/>
    <property type="match status" value="1"/>
</dbReference>
<dbReference type="Gene3D" id="3.50.50.60">
    <property type="entry name" value="FAD/NAD(P)-binding domain"/>
    <property type="match status" value="2"/>
</dbReference>
<gene>
    <name evidence="7" type="ORF">MUO14_21730</name>
</gene>
<evidence type="ECO:0000259" key="5">
    <source>
        <dbReference type="Pfam" id="PF02852"/>
    </source>
</evidence>
<dbReference type="Proteomes" id="UP000831880">
    <property type="component" value="Chromosome"/>
</dbReference>
<evidence type="ECO:0000313" key="8">
    <source>
        <dbReference type="Proteomes" id="UP000831880"/>
    </source>
</evidence>
<dbReference type="PIRSF" id="PIRSF000350">
    <property type="entry name" value="Mercury_reductase_MerA"/>
    <property type="match status" value="1"/>
</dbReference>
<evidence type="ECO:0000256" key="1">
    <source>
        <dbReference type="ARBA" id="ARBA00001974"/>
    </source>
</evidence>
<sequence>MNTTYDLIVIGTGVAGGTVASIAQRRGLSTAIVDSRPYGGTCPQRGCDPKRVLTGVTEAFEDAKRLKGKGITGEFQLNWKDLKSFKDSFTEPVAKSVEDSFKEKGIQTYHGTASFIDPHTIEIGEEKITADKFVIATGARPSPLPIQGFNHLITSDEFFELEEIPDRVVFVGGGYISFEFAHLCARLGKEVVILHRGKHILESFDHEITNKLIEHTKDLGIDVHTSTEVKEIELLNSGRYSLRVKKFDHEHEITGDLIIHGAGRNANIEELNLDMAEVEATEHGVKVNHNFQSVSQPHIYAAGDAADSGLRPLTPVAGEEADRLMQHLVDKKEQPLITSAIPSLVFTYPILGSVGITQQEAKAKRIPYEVQSRTVHSFFTYKRMNDEGAYVKLLINPFTDELIGAHILSSHADHLVNLFTAAIEKKMTKSDLRNMLWGYPTAESDIPSFF</sequence>
<accession>A0ABY4GY34</accession>
<dbReference type="RefSeq" id="WP_244752593.1">
    <property type="nucleotide sequence ID" value="NZ_CP095074.1"/>
</dbReference>
<dbReference type="PRINTS" id="PR00368">
    <property type="entry name" value="FADPNR"/>
</dbReference>
<dbReference type="PRINTS" id="PR00411">
    <property type="entry name" value="PNDRDTASEI"/>
</dbReference>
<protein>
    <submittedName>
        <fullName evidence="7">NAD(P)/FAD-dependent oxidoreductase</fullName>
    </submittedName>
</protein>
<evidence type="ECO:0000256" key="2">
    <source>
        <dbReference type="ARBA" id="ARBA00007532"/>
    </source>
</evidence>
<organism evidence="7 8">
    <name type="scientific">Halobacillus shinanisalinarum</name>
    <dbReference type="NCBI Taxonomy" id="2932258"/>
    <lineage>
        <taxon>Bacteria</taxon>
        <taxon>Bacillati</taxon>
        <taxon>Bacillota</taxon>
        <taxon>Bacilli</taxon>
        <taxon>Bacillales</taxon>
        <taxon>Bacillaceae</taxon>
        <taxon>Halobacillus</taxon>
    </lineage>
</organism>
<dbReference type="InterPro" id="IPR001100">
    <property type="entry name" value="Pyr_nuc-diS_OxRdtase"/>
</dbReference>
<dbReference type="Gene3D" id="3.30.390.30">
    <property type="match status" value="1"/>
</dbReference>
<dbReference type="SUPFAM" id="SSF55424">
    <property type="entry name" value="FAD/NAD-linked reductases, dimerisation (C-terminal) domain"/>
    <property type="match status" value="1"/>
</dbReference>
<comment type="similarity">
    <text evidence="2">Belongs to the class-I pyridine nucleotide-disulfide oxidoreductase family.</text>
</comment>
<evidence type="ECO:0000313" key="7">
    <source>
        <dbReference type="EMBL" id="UOQ92989.1"/>
    </source>
</evidence>
<dbReference type="InterPro" id="IPR016156">
    <property type="entry name" value="FAD/NAD-linked_Rdtase_dimer_sf"/>
</dbReference>
<keyword evidence="4" id="KW-0274">FAD</keyword>
<dbReference type="InterPro" id="IPR036188">
    <property type="entry name" value="FAD/NAD-bd_sf"/>
</dbReference>
<comment type="cofactor">
    <cofactor evidence="1">
        <name>FAD</name>
        <dbReference type="ChEBI" id="CHEBI:57692"/>
    </cofactor>
</comment>
<reference evidence="7 8" key="1">
    <citation type="submission" date="2022-04" db="EMBL/GenBank/DDBJ databases">
        <title>Halobacillus sp. isolated from saltern.</title>
        <authorList>
            <person name="Won M."/>
            <person name="Lee C.-M."/>
            <person name="Woen H.-Y."/>
            <person name="Kwon S.-W."/>
        </authorList>
    </citation>
    <scope>NUCLEOTIDE SEQUENCE [LARGE SCALE GENOMIC DNA]</scope>
    <source>
        <strain evidence="7 8">SSTM10-2</strain>
    </source>
</reference>
<dbReference type="Pfam" id="PF07992">
    <property type="entry name" value="Pyr_redox_2"/>
    <property type="match status" value="1"/>
</dbReference>
<dbReference type="PANTHER" id="PTHR43014">
    <property type="entry name" value="MERCURIC REDUCTASE"/>
    <property type="match status" value="1"/>
</dbReference>
<proteinExistence type="inferred from homology"/>
<feature type="domain" description="FAD/NAD(P)-binding" evidence="6">
    <location>
        <begin position="5"/>
        <end position="320"/>
    </location>
</feature>
<feature type="domain" description="Pyridine nucleotide-disulphide oxidoreductase dimerisation" evidence="5">
    <location>
        <begin position="341"/>
        <end position="443"/>
    </location>
</feature>
<dbReference type="InterPro" id="IPR023753">
    <property type="entry name" value="FAD/NAD-binding_dom"/>
</dbReference>
<dbReference type="InterPro" id="IPR004099">
    <property type="entry name" value="Pyr_nucl-diS_OxRdtase_dimer"/>
</dbReference>
<dbReference type="Pfam" id="PF02852">
    <property type="entry name" value="Pyr_redox_dim"/>
    <property type="match status" value="1"/>
</dbReference>
<evidence type="ECO:0000256" key="3">
    <source>
        <dbReference type="ARBA" id="ARBA00022630"/>
    </source>
</evidence>
<name>A0ABY4GY34_9BACI</name>
<dbReference type="SUPFAM" id="SSF51905">
    <property type="entry name" value="FAD/NAD(P)-binding domain"/>
    <property type="match status" value="1"/>
</dbReference>
<keyword evidence="3" id="KW-0285">Flavoprotein</keyword>
<evidence type="ECO:0000256" key="4">
    <source>
        <dbReference type="ARBA" id="ARBA00022827"/>
    </source>
</evidence>
<dbReference type="EMBL" id="CP095074">
    <property type="protein sequence ID" value="UOQ92989.1"/>
    <property type="molecule type" value="Genomic_DNA"/>
</dbReference>